<evidence type="ECO:0000313" key="2">
    <source>
        <dbReference type="Proteomes" id="UP000267821"/>
    </source>
</evidence>
<dbReference type="InParanoid" id="A0A3N4LEN3"/>
<accession>A0A3N4LEN3</accession>
<protein>
    <submittedName>
        <fullName evidence="1">Uncharacterized protein</fullName>
    </submittedName>
</protein>
<sequence length="124" mass="13932">MSVCTTASELRFLGEDLSDQKIKWQILGNLLPEYNALVTTLSNIDTPTTPMTVAAIREAILREERQILLKKNPKQLTIPNLSLSTSFISQAQQNTALSKCPTCGRKSHTEKECWHKYPQKGTTQ</sequence>
<dbReference type="EMBL" id="ML121560">
    <property type="protein sequence ID" value="RPB21350.1"/>
    <property type="molecule type" value="Genomic_DNA"/>
</dbReference>
<gene>
    <name evidence="1" type="ORF">L211DRAFT_443734</name>
</gene>
<reference evidence="1 2" key="1">
    <citation type="journal article" date="2018" name="Nat. Ecol. Evol.">
        <title>Pezizomycetes genomes reveal the molecular basis of ectomycorrhizal truffle lifestyle.</title>
        <authorList>
            <person name="Murat C."/>
            <person name="Payen T."/>
            <person name="Noel B."/>
            <person name="Kuo A."/>
            <person name="Morin E."/>
            <person name="Chen J."/>
            <person name="Kohler A."/>
            <person name="Krizsan K."/>
            <person name="Balestrini R."/>
            <person name="Da Silva C."/>
            <person name="Montanini B."/>
            <person name="Hainaut M."/>
            <person name="Levati E."/>
            <person name="Barry K.W."/>
            <person name="Belfiori B."/>
            <person name="Cichocki N."/>
            <person name="Clum A."/>
            <person name="Dockter R.B."/>
            <person name="Fauchery L."/>
            <person name="Guy J."/>
            <person name="Iotti M."/>
            <person name="Le Tacon F."/>
            <person name="Lindquist E.A."/>
            <person name="Lipzen A."/>
            <person name="Malagnac F."/>
            <person name="Mello A."/>
            <person name="Molinier V."/>
            <person name="Miyauchi S."/>
            <person name="Poulain J."/>
            <person name="Riccioni C."/>
            <person name="Rubini A."/>
            <person name="Sitrit Y."/>
            <person name="Splivallo R."/>
            <person name="Traeger S."/>
            <person name="Wang M."/>
            <person name="Zifcakova L."/>
            <person name="Wipf D."/>
            <person name="Zambonelli A."/>
            <person name="Paolocci F."/>
            <person name="Nowrousian M."/>
            <person name="Ottonello S."/>
            <person name="Baldrian P."/>
            <person name="Spatafora J.W."/>
            <person name="Henrissat B."/>
            <person name="Nagy L.G."/>
            <person name="Aury J.M."/>
            <person name="Wincker P."/>
            <person name="Grigoriev I.V."/>
            <person name="Bonfante P."/>
            <person name="Martin F.M."/>
        </authorList>
    </citation>
    <scope>NUCLEOTIDE SEQUENCE [LARGE SCALE GENOMIC DNA]</scope>
    <source>
        <strain evidence="1 2">ATCC MYA-4762</strain>
    </source>
</reference>
<organism evidence="1 2">
    <name type="scientific">Terfezia boudieri ATCC MYA-4762</name>
    <dbReference type="NCBI Taxonomy" id="1051890"/>
    <lineage>
        <taxon>Eukaryota</taxon>
        <taxon>Fungi</taxon>
        <taxon>Dikarya</taxon>
        <taxon>Ascomycota</taxon>
        <taxon>Pezizomycotina</taxon>
        <taxon>Pezizomycetes</taxon>
        <taxon>Pezizales</taxon>
        <taxon>Pezizaceae</taxon>
        <taxon>Terfezia</taxon>
    </lineage>
</organism>
<name>A0A3N4LEN3_9PEZI</name>
<dbReference type="Proteomes" id="UP000267821">
    <property type="component" value="Unassembled WGS sequence"/>
</dbReference>
<keyword evidence="2" id="KW-1185">Reference proteome</keyword>
<dbReference type="OrthoDB" id="430476at2759"/>
<proteinExistence type="predicted"/>
<evidence type="ECO:0000313" key="1">
    <source>
        <dbReference type="EMBL" id="RPB21350.1"/>
    </source>
</evidence>
<dbReference type="AlphaFoldDB" id="A0A3N4LEN3"/>